<feature type="region of interest" description="Disordered" evidence="1">
    <location>
        <begin position="1"/>
        <end position="26"/>
    </location>
</feature>
<name>A0A2P2PX98_RHIMU</name>
<protein>
    <submittedName>
        <fullName evidence="2">Uncharacterized protein</fullName>
    </submittedName>
</protein>
<organism evidence="2">
    <name type="scientific">Rhizophora mucronata</name>
    <name type="common">Asiatic mangrove</name>
    <dbReference type="NCBI Taxonomy" id="61149"/>
    <lineage>
        <taxon>Eukaryota</taxon>
        <taxon>Viridiplantae</taxon>
        <taxon>Streptophyta</taxon>
        <taxon>Embryophyta</taxon>
        <taxon>Tracheophyta</taxon>
        <taxon>Spermatophyta</taxon>
        <taxon>Magnoliopsida</taxon>
        <taxon>eudicotyledons</taxon>
        <taxon>Gunneridae</taxon>
        <taxon>Pentapetalae</taxon>
        <taxon>rosids</taxon>
        <taxon>fabids</taxon>
        <taxon>Malpighiales</taxon>
        <taxon>Rhizophoraceae</taxon>
        <taxon>Rhizophora</taxon>
    </lineage>
</organism>
<proteinExistence type="predicted"/>
<evidence type="ECO:0000313" key="2">
    <source>
        <dbReference type="EMBL" id="MBX59376.1"/>
    </source>
</evidence>
<dbReference type="EMBL" id="GGEC01078892">
    <property type="protein sequence ID" value="MBX59376.1"/>
    <property type="molecule type" value="Transcribed_RNA"/>
</dbReference>
<sequence>MQSNFSSEDQQFNLTLPTKTQSLKIQ</sequence>
<evidence type="ECO:0000256" key="1">
    <source>
        <dbReference type="SAM" id="MobiDB-lite"/>
    </source>
</evidence>
<reference evidence="2" key="1">
    <citation type="submission" date="2018-02" db="EMBL/GenBank/DDBJ databases">
        <title>Rhizophora mucronata_Transcriptome.</title>
        <authorList>
            <person name="Meera S.P."/>
            <person name="Sreeshan A."/>
            <person name="Augustine A."/>
        </authorList>
    </citation>
    <scope>NUCLEOTIDE SEQUENCE</scope>
    <source>
        <tissue evidence="2">Leaf</tissue>
    </source>
</reference>
<accession>A0A2P2PX98</accession>
<dbReference type="AlphaFoldDB" id="A0A2P2PX98"/>